<protein>
    <recommendedName>
        <fullName evidence="11">Phospholipid scramblase</fullName>
    </recommendedName>
</protein>
<evidence type="ECO:0000313" key="13">
    <source>
        <dbReference type="Proteomes" id="UP000504617"/>
    </source>
</evidence>
<keyword evidence="13" id="KW-1185">Reference proteome</keyword>
<comment type="function">
    <text evidence="11">May mediate accelerated ATP-independent bidirectional transbilayer migration of phospholipids upon binding calcium ions that results in a loss of phospholipid asymmetry in the plasma membrane.</text>
</comment>
<evidence type="ECO:0000256" key="12">
    <source>
        <dbReference type="SAM" id="MobiDB-lite"/>
    </source>
</evidence>
<keyword evidence="6 11" id="KW-0106">Calcium</keyword>
<evidence type="ECO:0000256" key="4">
    <source>
        <dbReference type="ARBA" id="ARBA00022553"/>
    </source>
</evidence>
<evidence type="ECO:0000256" key="5">
    <source>
        <dbReference type="ARBA" id="ARBA00022692"/>
    </source>
</evidence>
<comment type="subcellular location">
    <subcellularLocation>
        <location evidence="2">Membrane</location>
        <topology evidence="2">Single-pass type II membrane protein</topology>
    </subcellularLocation>
</comment>
<keyword evidence="10 11" id="KW-0449">Lipoprotein</keyword>
<dbReference type="InterPro" id="IPR005552">
    <property type="entry name" value="Scramblase"/>
</dbReference>
<proteinExistence type="inferred from homology"/>
<dbReference type="OrthoDB" id="191150at2759"/>
<dbReference type="AlphaFoldDB" id="A0A6I9YDR1"/>
<keyword evidence="7" id="KW-1133">Transmembrane helix</keyword>
<gene>
    <name evidence="14" type="primary">LOC106549224</name>
</gene>
<evidence type="ECO:0000256" key="10">
    <source>
        <dbReference type="ARBA" id="ARBA00023288"/>
    </source>
</evidence>
<dbReference type="RefSeq" id="XP_013922292.1">
    <property type="nucleotide sequence ID" value="XM_014066817.1"/>
</dbReference>
<keyword evidence="5" id="KW-0812">Transmembrane</keyword>
<dbReference type="Proteomes" id="UP000504617">
    <property type="component" value="Unplaced"/>
</dbReference>
<reference evidence="14" key="1">
    <citation type="submission" date="2025-08" db="UniProtKB">
        <authorList>
            <consortium name="RefSeq"/>
        </authorList>
    </citation>
    <scope>IDENTIFICATION</scope>
</reference>
<sequence length="309" mass="34689">MESKQPLPTEPPPDYSDQGYAVPGYPGTQVQVGIPQDASGLLQYRSQSTLIVQPNALSYGALQALSAPTTAEPVVWMPAPPVPPKCPPGLEYLSQMDQVIVDQQPELMEMISGYESCNKYEVKNPTGQWIYFAVEENDDYNLYRYGTARSFIIKLFDSTNQPVMQLSRNFHCICCCFPCICCLQKLEVQAPLGTVIGYVKQKYYVCTPRFVIQNEAGENIVKLVGPNLCNVRFRDVPFEIIPLNQKSAIGKIIRKWKGFAIETTSGASTFITQFPMDLEVKTKALLLGACFLLDFMFNERTGPPRRDQR</sequence>
<evidence type="ECO:0000256" key="11">
    <source>
        <dbReference type="RuleBase" id="RU363116"/>
    </source>
</evidence>
<accession>A0A6I9YDR1</accession>
<dbReference type="PANTHER" id="PTHR23248">
    <property type="entry name" value="PHOSPHOLIPID SCRAMBLASE-RELATED"/>
    <property type="match status" value="1"/>
</dbReference>
<evidence type="ECO:0000256" key="9">
    <source>
        <dbReference type="ARBA" id="ARBA00023139"/>
    </source>
</evidence>
<evidence type="ECO:0000256" key="7">
    <source>
        <dbReference type="ARBA" id="ARBA00022989"/>
    </source>
</evidence>
<dbReference type="GeneID" id="106549224"/>
<organism evidence="13 14">
    <name type="scientific">Thamnophis sirtalis</name>
    <dbReference type="NCBI Taxonomy" id="35019"/>
    <lineage>
        <taxon>Eukaryota</taxon>
        <taxon>Metazoa</taxon>
        <taxon>Chordata</taxon>
        <taxon>Craniata</taxon>
        <taxon>Vertebrata</taxon>
        <taxon>Euteleostomi</taxon>
        <taxon>Lepidosauria</taxon>
        <taxon>Squamata</taxon>
        <taxon>Bifurcata</taxon>
        <taxon>Unidentata</taxon>
        <taxon>Episquamata</taxon>
        <taxon>Toxicofera</taxon>
        <taxon>Serpentes</taxon>
        <taxon>Colubroidea</taxon>
        <taxon>Colubridae</taxon>
        <taxon>Natricinae</taxon>
        <taxon>Thamnophis</taxon>
    </lineage>
</organism>
<evidence type="ECO:0000256" key="1">
    <source>
        <dbReference type="ARBA" id="ARBA00001913"/>
    </source>
</evidence>
<name>A0A6I9YDR1_9SAUR</name>
<keyword evidence="9 11" id="KW-0564">Palmitate</keyword>
<keyword evidence="4" id="KW-0597">Phosphoprotein</keyword>
<dbReference type="PANTHER" id="PTHR23248:SF38">
    <property type="entry name" value="PHOSPHOLIPID SCRAMBLASE 1"/>
    <property type="match status" value="1"/>
</dbReference>
<evidence type="ECO:0000256" key="3">
    <source>
        <dbReference type="ARBA" id="ARBA00005350"/>
    </source>
</evidence>
<keyword evidence="8" id="KW-0472">Membrane</keyword>
<evidence type="ECO:0000256" key="6">
    <source>
        <dbReference type="ARBA" id="ARBA00022837"/>
    </source>
</evidence>
<evidence type="ECO:0000256" key="8">
    <source>
        <dbReference type="ARBA" id="ARBA00023136"/>
    </source>
</evidence>
<evidence type="ECO:0000313" key="14">
    <source>
        <dbReference type="RefSeq" id="XP_013922292.1"/>
    </source>
</evidence>
<dbReference type="GO" id="GO:0005886">
    <property type="term" value="C:plasma membrane"/>
    <property type="evidence" value="ECO:0007669"/>
    <property type="project" value="TreeGrafter"/>
</dbReference>
<dbReference type="Pfam" id="PF03803">
    <property type="entry name" value="Scramblase"/>
    <property type="match status" value="1"/>
</dbReference>
<comment type="cofactor">
    <cofactor evidence="1 11">
        <name>Ca(2+)</name>
        <dbReference type="ChEBI" id="CHEBI:29108"/>
    </cofactor>
</comment>
<feature type="region of interest" description="Disordered" evidence="12">
    <location>
        <begin position="1"/>
        <end position="22"/>
    </location>
</feature>
<dbReference type="GO" id="GO:0017128">
    <property type="term" value="F:phospholipid scramblase activity"/>
    <property type="evidence" value="ECO:0007669"/>
    <property type="project" value="InterPro"/>
</dbReference>
<comment type="similarity">
    <text evidence="3 11">Belongs to the phospholipid scramblase family.</text>
</comment>
<dbReference type="KEGG" id="tsr:106549224"/>
<evidence type="ECO:0000256" key="2">
    <source>
        <dbReference type="ARBA" id="ARBA00004606"/>
    </source>
</evidence>